<sequence>MSPPEDHQTATAADIEPAIDPNQEVVTSEDLYADAVSEIGNQNVSSEQQAQSASVPDIEQAAEPDQDVVPVGPPLPTPEEIEPQDRGTGIHSSPVDAGSRRMRRRSRMRRPRSRSHRSRSRRRSRSGRR</sequence>
<dbReference type="Proteomes" id="UP000008820">
    <property type="component" value="Chromosome 1"/>
</dbReference>
<organism evidence="2 3">
    <name type="scientific">Aedes aegypti</name>
    <name type="common">Yellowfever mosquito</name>
    <name type="synonym">Culex aegypti</name>
    <dbReference type="NCBI Taxonomy" id="7159"/>
    <lineage>
        <taxon>Eukaryota</taxon>
        <taxon>Metazoa</taxon>
        <taxon>Ecdysozoa</taxon>
        <taxon>Arthropoda</taxon>
        <taxon>Hexapoda</taxon>
        <taxon>Insecta</taxon>
        <taxon>Pterygota</taxon>
        <taxon>Neoptera</taxon>
        <taxon>Endopterygota</taxon>
        <taxon>Diptera</taxon>
        <taxon>Nematocera</taxon>
        <taxon>Culicoidea</taxon>
        <taxon>Culicidae</taxon>
        <taxon>Culicinae</taxon>
        <taxon>Aedini</taxon>
        <taxon>Aedes</taxon>
        <taxon>Stegomyia</taxon>
    </lineage>
</organism>
<reference evidence="2 3" key="1">
    <citation type="submission" date="2017-06" db="EMBL/GenBank/DDBJ databases">
        <title>Aedes aegypti genome working group (AGWG) sequencing and assembly.</title>
        <authorList>
            <consortium name="Aedes aegypti Genome Working Group (AGWG)"/>
            <person name="Matthews B.J."/>
        </authorList>
    </citation>
    <scope>NUCLEOTIDE SEQUENCE [LARGE SCALE GENOMIC DNA]</scope>
    <source>
        <strain evidence="2 3">LVP_AGWG</strain>
    </source>
</reference>
<evidence type="ECO:0000313" key="3">
    <source>
        <dbReference type="Proteomes" id="UP000008820"/>
    </source>
</evidence>
<dbReference type="InParanoid" id="A0A6E8PJ89"/>
<protein>
    <submittedName>
        <fullName evidence="2">Uncharacterized protein</fullName>
    </submittedName>
</protein>
<feature type="compositionally biased region" description="Low complexity" evidence="1">
    <location>
        <begin position="41"/>
        <end position="55"/>
    </location>
</feature>
<dbReference type="EnsemblMetazoa" id="AAEL029043-RA">
    <property type="protein sequence ID" value="AAEL029043-PA"/>
    <property type="gene ID" value="AAEL029043"/>
</dbReference>
<evidence type="ECO:0000256" key="1">
    <source>
        <dbReference type="SAM" id="MobiDB-lite"/>
    </source>
</evidence>
<keyword evidence="3" id="KW-1185">Reference proteome</keyword>
<dbReference type="AlphaFoldDB" id="A0A6E8PJ89"/>
<name>A0A6E8PJ89_AEDAE</name>
<evidence type="ECO:0000313" key="2">
    <source>
        <dbReference type="EnsemblMetazoa" id="AAEL029045-PA"/>
    </source>
</evidence>
<dbReference type="EnsemblMetazoa" id="AAEL029045-RA">
    <property type="protein sequence ID" value="AAEL029045-PA"/>
    <property type="gene ID" value="AAEL029045"/>
</dbReference>
<accession>A0A6E8PJ89</accession>
<feature type="compositionally biased region" description="Basic residues" evidence="1">
    <location>
        <begin position="100"/>
        <end position="129"/>
    </location>
</feature>
<proteinExistence type="predicted"/>
<reference evidence="2" key="2">
    <citation type="submission" date="2020-05" db="UniProtKB">
        <authorList>
            <consortium name="EnsemblMetazoa"/>
        </authorList>
    </citation>
    <scope>IDENTIFICATION</scope>
    <source>
        <strain evidence="2">LVP_AGWG</strain>
    </source>
</reference>
<feature type="region of interest" description="Disordered" evidence="1">
    <location>
        <begin position="1"/>
        <end position="22"/>
    </location>
</feature>
<feature type="region of interest" description="Disordered" evidence="1">
    <location>
        <begin position="38"/>
        <end position="129"/>
    </location>
</feature>